<evidence type="ECO:0000313" key="3">
    <source>
        <dbReference type="EMBL" id="MBM6858033.1"/>
    </source>
</evidence>
<accession>A0AA41D912</accession>
<keyword evidence="1" id="KW-0732">Signal</keyword>
<dbReference type="InterPro" id="IPR024361">
    <property type="entry name" value="BACON"/>
</dbReference>
<name>A0AA41D912_9BACT</name>
<dbReference type="InterPro" id="IPR013783">
    <property type="entry name" value="Ig-like_fold"/>
</dbReference>
<comment type="caution">
    <text evidence="3">The sequence shown here is derived from an EMBL/GenBank/DDBJ whole genome shotgun (WGS) entry which is preliminary data.</text>
</comment>
<dbReference type="EMBL" id="JACJMO010000016">
    <property type="protein sequence ID" value="MBM6858033.1"/>
    <property type="molecule type" value="Genomic_DNA"/>
</dbReference>
<sequence length="470" mass="51486">MKLNIHLIIAILWSAVFLLSACSDDPENGQPEVPVLTFDKDQQLVFETAGGQADVHFTSTAAWTAEVDQDWCSVTPARGDATSSVVTLTVTANETPDERNATLILKSGTTTARMTFVQKQKDALTVTSNRVEVGAEGGEVTVEVKANIAFDCEVDEAAAEWLSAVQTRSMTSTQLRFTAAANESFDKREGKIVIRSGELSETVTVYQAGEQPGVMLTQDEYTVGSEGGIVAVELRSNVPFQMRMLDDVAWLSEAVTRSFSTYTRRFEVAPNEDYDYRSARVAFFNEELGLADTVTITQVQKNAILVAQEEYTVDALGGTLDFSVNTNVDFQVSLSAEWIRQAASTRGLAEVPLRFVIDTNPGLEPREAVISFTAGELSQSVKVIQPGRQDKGWLRIVHTNRTFSIPSITGSYFNYGHISWGDGQEEVYQEEAVHTYQTEGSHTVSVELLGAEEVSLPNLVGVTDLDLTQF</sequence>
<feature type="domain" description="BACON" evidence="2">
    <location>
        <begin position="62"/>
        <end position="111"/>
    </location>
</feature>
<feature type="domain" description="BACON" evidence="2">
    <location>
        <begin position="335"/>
        <end position="385"/>
    </location>
</feature>
<reference evidence="3 4" key="1">
    <citation type="journal article" date="2021" name="Sci. Rep.">
        <title>The distribution of antibiotic resistance genes in chicken gut microbiota commensals.</title>
        <authorList>
            <person name="Juricova H."/>
            <person name="Matiasovicova J."/>
            <person name="Kubasova T."/>
            <person name="Cejkova D."/>
            <person name="Rychlik I."/>
        </authorList>
    </citation>
    <scope>NUCLEOTIDE SEQUENCE [LARGE SCALE GENOMIC DNA]</scope>
    <source>
        <strain evidence="3 4">An421</strain>
    </source>
</reference>
<keyword evidence="4" id="KW-1185">Reference proteome</keyword>
<organism evidence="3 4">
    <name type="scientific">Caecibacteroides pullorum</name>
    <dbReference type="NCBI Taxonomy" id="2725562"/>
    <lineage>
        <taxon>Bacteria</taxon>
        <taxon>Pseudomonadati</taxon>
        <taxon>Bacteroidota</taxon>
        <taxon>Bacteroidia</taxon>
        <taxon>Bacteroidales</taxon>
        <taxon>Bacteroidaceae</taxon>
        <taxon>Caecibacteroides</taxon>
    </lineage>
</organism>
<dbReference type="PROSITE" id="PS51257">
    <property type="entry name" value="PROKAR_LIPOPROTEIN"/>
    <property type="match status" value="1"/>
</dbReference>
<dbReference type="Proteomes" id="UP000698924">
    <property type="component" value="Unassembled WGS sequence"/>
</dbReference>
<protein>
    <submittedName>
        <fullName evidence="3">BACON domain-containing protein</fullName>
    </submittedName>
</protein>
<dbReference type="RefSeq" id="WP_204972292.1">
    <property type="nucleotide sequence ID" value="NZ_JAAZTS010000016.1"/>
</dbReference>
<evidence type="ECO:0000313" key="4">
    <source>
        <dbReference type="Proteomes" id="UP000698924"/>
    </source>
</evidence>
<dbReference type="Pfam" id="PF13004">
    <property type="entry name" value="BACON"/>
    <property type="match status" value="3"/>
</dbReference>
<evidence type="ECO:0000259" key="2">
    <source>
        <dbReference type="Pfam" id="PF13004"/>
    </source>
</evidence>
<dbReference type="CDD" id="cd14948">
    <property type="entry name" value="BACON"/>
    <property type="match status" value="3"/>
</dbReference>
<evidence type="ECO:0000256" key="1">
    <source>
        <dbReference type="SAM" id="SignalP"/>
    </source>
</evidence>
<gene>
    <name evidence="3" type="ORF">H6D15_10555</name>
</gene>
<proteinExistence type="predicted"/>
<dbReference type="Gene3D" id="2.60.40.10">
    <property type="entry name" value="Immunoglobulins"/>
    <property type="match status" value="4"/>
</dbReference>
<feature type="domain" description="BACON" evidence="2">
    <location>
        <begin position="154"/>
        <end position="208"/>
    </location>
</feature>
<feature type="chain" id="PRO_5041252503" evidence="1">
    <location>
        <begin position="22"/>
        <end position="470"/>
    </location>
</feature>
<dbReference type="AlphaFoldDB" id="A0AA41D912"/>
<feature type="signal peptide" evidence="1">
    <location>
        <begin position="1"/>
        <end position="21"/>
    </location>
</feature>